<evidence type="ECO:0000256" key="6">
    <source>
        <dbReference type="SAM" id="Phobius"/>
    </source>
</evidence>
<comment type="caution">
    <text evidence="9">The sequence shown here is derived from an EMBL/GenBank/DDBJ whole genome shotgun (WGS) entry which is preliminary data.</text>
</comment>
<accession>A0A4V6Y1Y9</accession>
<keyword evidence="3 6" id="KW-0812">Transmembrane</keyword>
<feature type="transmembrane region" description="Helical" evidence="6">
    <location>
        <begin position="356"/>
        <end position="377"/>
    </location>
</feature>
<dbReference type="EMBL" id="SZVO01000006">
    <property type="protein sequence ID" value="TKT91703.1"/>
    <property type="molecule type" value="Genomic_DNA"/>
</dbReference>
<gene>
    <name evidence="9" type="ORF">FDK13_15180</name>
</gene>
<reference evidence="9 10" key="1">
    <citation type="submission" date="2019-05" db="EMBL/GenBank/DDBJ databases">
        <title>Dyadobacter AR-3-8 sp. nov., isolated from arctic soil.</title>
        <authorList>
            <person name="Chaudhary D.K."/>
        </authorList>
    </citation>
    <scope>NUCLEOTIDE SEQUENCE [LARGE SCALE GENOMIC DNA]</scope>
    <source>
        <strain evidence="9 10">AR-3-8</strain>
    </source>
</reference>
<feature type="domain" description="MacB-like periplasmic core" evidence="8">
    <location>
        <begin position="20"/>
        <end position="221"/>
    </location>
</feature>
<evidence type="ECO:0000256" key="1">
    <source>
        <dbReference type="ARBA" id="ARBA00004651"/>
    </source>
</evidence>
<feature type="domain" description="ABC3 transporter permease C-terminal" evidence="7">
    <location>
        <begin position="306"/>
        <end position="421"/>
    </location>
</feature>
<feature type="transmembrane region" description="Helical" evidence="6">
    <location>
        <begin position="301"/>
        <end position="322"/>
    </location>
</feature>
<feature type="transmembrane region" description="Helical" evidence="6">
    <location>
        <begin position="397"/>
        <end position="418"/>
    </location>
</feature>
<evidence type="ECO:0000256" key="4">
    <source>
        <dbReference type="ARBA" id="ARBA00022989"/>
    </source>
</evidence>
<evidence type="ECO:0000256" key="2">
    <source>
        <dbReference type="ARBA" id="ARBA00022475"/>
    </source>
</evidence>
<dbReference type="GO" id="GO:0022857">
    <property type="term" value="F:transmembrane transporter activity"/>
    <property type="evidence" value="ECO:0007669"/>
    <property type="project" value="TreeGrafter"/>
</dbReference>
<dbReference type="InterPro" id="IPR025857">
    <property type="entry name" value="MacB_PCD"/>
</dbReference>
<dbReference type="PROSITE" id="PS51257">
    <property type="entry name" value="PROKAR_LIPOPROTEIN"/>
    <property type="match status" value="1"/>
</dbReference>
<feature type="domain" description="MacB-like periplasmic core" evidence="8">
    <location>
        <begin position="453"/>
        <end position="665"/>
    </location>
</feature>
<feature type="transmembrane region" description="Helical" evidence="6">
    <location>
        <begin position="439"/>
        <end position="464"/>
    </location>
</feature>
<dbReference type="InterPro" id="IPR003838">
    <property type="entry name" value="ABC3_permease_C"/>
</dbReference>
<dbReference type="RefSeq" id="WP_137340848.1">
    <property type="nucleotide sequence ID" value="NZ_SZVO01000006.1"/>
</dbReference>
<dbReference type="PANTHER" id="PTHR30572:SF18">
    <property type="entry name" value="ABC-TYPE MACROLIDE FAMILY EXPORT SYSTEM PERMEASE COMPONENT 2"/>
    <property type="match status" value="1"/>
</dbReference>
<keyword evidence="5 6" id="KW-0472">Membrane</keyword>
<comment type="subcellular location">
    <subcellularLocation>
        <location evidence="1">Cell membrane</location>
        <topology evidence="1">Multi-pass membrane protein</topology>
    </subcellularLocation>
</comment>
<dbReference type="Pfam" id="PF02687">
    <property type="entry name" value="FtsX"/>
    <property type="match status" value="2"/>
</dbReference>
<evidence type="ECO:0000313" key="9">
    <source>
        <dbReference type="EMBL" id="TKT91703.1"/>
    </source>
</evidence>
<evidence type="ECO:0000259" key="7">
    <source>
        <dbReference type="Pfam" id="PF02687"/>
    </source>
</evidence>
<feature type="domain" description="ABC3 transporter permease C-terminal" evidence="7">
    <location>
        <begin position="702"/>
        <end position="811"/>
    </location>
</feature>
<organism evidence="9 10">
    <name type="scientific">Dyadobacter frigoris</name>
    <dbReference type="NCBI Taxonomy" id="2576211"/>
    <lineage>
        <taxon>Bacteria</taxon>
        <taxon>Pseudomonadati</taxon>
        <taxon>Bacteroidota</taxon>
        <taxon>Cytophagia</taxon>
        <taxon>Cytophagales</taxon>
        <taxon>Spirosomataceae</taxon>
        <taxon>Dyadobacter</taxon>
    </lineage>
</organism>
<evidence type="ECO:0000259" key="8">
    <source>
        <dbReference type="Pfam" id="PF12704"/>
    </source>
</evidence>
<feature type="transmembrane region" description="Helical" evidence="6">
    <location>
        <begin position="699"/>
        <end position="723"/>
    </location>
</feature>
<dbReference type="Pfam" id="PF12704">
    <property type="entry name" value="MacB_PCD"/>
    <property type="match status" value="2"/>
</dbReference>
<name>A0A4V6Y1Y9_9BACT</name>
<keyword evidence="10" id="KW-1185">Reference proteome</keyword>
<evidence type="ECO:0000313" key="10">
    <source>
        <dbReference type="Proteomes" id="UP000304900"/>
    </source>
</evidence>
<feature type="transmembrane region" description="Helical" evidence="6">
    <location>
        <begin position="21"/>
        <end position="43"/>
    </location>
</feature>
<dbReference type="Proteomes" id="UP000304900">
    <property type="component" value="Unassembled WGS sequence"/>
</dbReference>
<evidence type="ECO:0000256" key="3">
    <source>
        <dbReference type="ARBA" id="ARBA00022692"/>
    </source>
</evidence>
<dbReference type="GO" id="GO:0005886">
    <property type="term" value="C:plasma membrane"/>
    <property type="evidence" value="ECO:0007669"/>
    <property type="project" value="UniProtKB-SubCell"/>
</dbReference>
<dbReference type="PANTHER" id="PTHR30572">
    <property type="entry name" value="MEMBRANE COMPONENT OF TRANSPORTER-RELATED"/>
    <property type="match status" value="1"/>
</dbReference>
<dbReference type="OrthoDB" id="5933722at2"/>
<dbReference type="InterPro" id="IPR050250">
    <property type="entry name" value="Macrolide_Exporter_MacB"/>
</dbReference>
<protein>
    <submittedName>
        <fullName evidence="9">FtsX-like permease family protein</fullName>
    </submittedName>
</protein>
<feature type="transmembrane region" description="Helical" evidence="6">
    <location>
        <begin position="783"/>
        <end position="805"/>
    </location>
</feature>
<proteinExistence type="predicted"/>
<evidence type="ECO:0000256" key="5">
    <source>
        <dbReference type="ARBA" id="ARBA00023136"/>
    </source>
</evidence>
<keyword evidence="4 6" id="KW-1133">Transmembrane helix</keyword>
<feature type="transmembrane region" description="Helical" evidence="6">
    <location>
        <begin position="735"/>
        <end position="763"/>
    </location>
</feature>
<dbReference type="AlphaFoldDB" id="A0A4V6Y1Y9"/>
<keyword evidence="2" id="KW-1003">Cell membrane</keyword>
<sequence>MISNHIKVAFRNFHRQTFFSLVNVAGLGVGLAACWLIGIYVYYEKSFDEFLPDADRIFSVTLDFKMGGEEGKTTNTPPPLGPRLAADYPEIEMTARTFNLGSAIVRRSVSGDEPLQYNETAAMAVDTSFLKLFAFPMKEGSLSALDKSGSMVLTEQTAEKYFGTKSAIGQALEVNGHVYTISGIVKNLPSTSSVQFDFLLPMADFRVIENFAWSWIWLQVDTWAKFHEKPTQETLASLEAKFPDMVKRYAPAAYERVGQDFLKQLQNGDKLDVKLITLKSLHLNAAGFYSRLTTLGDKQQVNIFAIVGGLILLLACVNFMNLSTARSIKRTREVGIRRALGSNKNVLVGQFLTESLLFSLIAMILAAVLTSITLPFFNKLTGLRLEVTDLYSFKILPFVVLLPLLTGLVCGLYPAFYFSKSKTVDISKMSGIAASGGHVFLRNGLVVFQFSVSIVLMLGAFVVYEQLHFATKISPGLQRENVLIIENARHLGNISAKETFRQQLSQIPGVVNTTYSTYLPSQGSFGDYYEPEQGDQKHAVVKSLLLSSFMTDVNFVPTLGIEIIAGRNFLSNTGSDSTSVILNEAAVKAMGWENGVGKWMRYPGNRNQRFQVVGVMKNFYNGSVKLAIEPIAIFNESSKSYQTWDSNVAVRLLPGTEKSVIQKVEALWKTTVPDVPVEHDFLDSSFARLYISEGKTSTVLGVFTGLALFIGCLGLFALAAFTAEQRTKEIGIRKVLGASVFGLVGLLSRDFLKLVLIAIILSTPLAWYAVDKWLQNYAYRVDVSWQIFALAAVIAIVISLVTISFQSIKAALANPVKSLRSE</sequence>